<evidence type="ECO:0000256" key="8">
    <source>
        <dbReference type="ARBA" id="ARBA00038436"/>
    </source>
</evidence>
<comment type="caution">
    <text evidence="11">The sequence shown here is derived from an EMBL/GenBank/DDBJ whole genome shotgun (WGS) entry which is preliminary data.</text>
</comment>
<evidence type="ECO:0000256" key="1">
    <source>
        <dbReference type="ARBA" id="ARBA00004429"/>
    </source>
</evidence>
<feature type="transmembrane region" description="Helical" evidence="9">
    <location>
        <begin position="139"/>
        <end position="158"/>
    </location>
</feature>
<feature type="transmembrane region" description="Helical" evidence="9">
    <location>
        <begin position="94"/>
        <end position="119"/>
    </location>
</feature>
<evidence type="ECO:0000256" key="3">
    <source>
        <dbReference type="ARBA" id="ARBA00022475"/>
    </source>
</evidence>
<reference evidence="11 12" key="1">
    <citation type="submission" date="2019-06" db="EMBL/GenBank/DDBJ databases">
        <authorList>
            <person name="Li M."/>
        </authorList>
    </citation>
    <scope>NUCLEOTIDE SEQUENCE [LARGE SCALE GENOMIC DNA]</scope>
    <source>
        <strain evidence="11 12">BGMRC6574</strain>
    </source>
</reference>
<dbReference type="OrthoDB" id="4964541at2"/>
<evidence type="ECO:0000256" key="9">
    <source>
        <dbReference type="RuleBase" id="RU369079"/>
    </source>
</evidence>
<name>A0A506U1U5_9HYPH</name>
<gene>
    <name evidence="11" type="ORF">FJU11_11710</name>
</gene>
<feature type="transmembrane region" description="Helical" evidence="9">
    <location>
        <begin position="52"/>
        <end position="73"/>
    </location>
</feature>
<keyword evidence="3" id="KW-1003">Cell membrane</keyword>
<accession>A0A506U1U5</accession>
<dbReference type="InterPro" id="IPR007387">
    <property type="entry name" value="TRAP_DctQ"/>
</dbReference>
<dbReference type="GO" id="GO:0005886">
    <property type="term" value="C:plasma membrane"/>
    <property type="evidence" value="ECO:0007669"/>
    <property type="project" value="UniProtKB-SubCell"/>
</dbReference>
<comment type="function">
    <text evidence="9">Part of the tripartite ATP-independent periplasmic (TRAP) transport system.</text>
</comment>
<evidence type="ECO:0000313" key="11">
    <source>
        <dbReference type="EMBL" id="TPW27426.1"/>
    </source>
</evidence>
<sequence>MTSEPEVSTSWGWRRLIADPELVIAAFILMAIVFISCLQVCMRYLFNAPLDWTQEVSGILVVWMTFIASIGLMRHNVHTRVELFEEMIENKRAVQLLAIAIDLLVLLFLISIVYSGWLLMGQVAGQKTAALRLPVGLEVVVVPASAAVMTFMVLVRIIRRVLL</sequence>
<evidence type="ECO:0000256" key="4">
    <source>
        <dbReference type="ARBA" id="ARBA00022519"/>
    </source>
</evidence>
<comment type="subcellular location">
    <subcellularLocation>
        <location evidence="1 9">Cell inner membrane</location>
        <topology evidence="1 9">Multi-pass membrane protein</topology>
    </subcellularLocation>
</comment>
<keyword evidence="12" id="KW-1185">Reference proteome</keyword>
<comment type="subunit">
    <text evidence="9">The complex comprises the extracytoplasmic solute receptor protein and the two transmembrane proteins.</text>
</comment>
<feature type="domain" description="Tripartite ATP-independent periplasmic transporters DctQ component" evidence="10">
    <location>
        <begin position="32"/>
        <end position="161"/>
    </location>
</feature>
<keyword evidence="7 9" id="KW-0472">Membrane</keyword>
<keyword evidence="6 9" id="KW-1133">Transmembrane helix</keyword>
<dbReference type="EMBL" id="VHLH01000021">
    <property type="protein sequence ID" value="TPW27426.1"/>
    <property type="molecule type" value="Genomic_DNA"/>
</dbReference>
<keyword evidence="2 9" id="KW-0813">Transport</keyword>
<keyword evidence="5 9" id="KW-0812">Transmembrane</keyword>
<dbReference type="GO" id="GO:0015740">
    <property type="term" value="P:C4-dicarboxylate transport"/>
    <property type="evidence" value="ECO:0007669"/>
    <property type="project" value="TreeGrafter"/>
</dbReference>
<feature type="transmembrane region" description="Helical" evidence="9">
    <location>
        <begin position="22"/>
        <end position="46"/>
    </location>
</feature>
<organism evidence="11 12">
    <name type="scientific">Pararhizobium mangrovi</name>
    <dbReference type="NCBI Taxonomy" id="2590452"/>
    <lineage>
        <taxon>Bacteria</taxon>
        <taxon>Pseudomonadati</taxon>
        <taxon>Pseudomonadota</taxon>
        <taxon>Alphaproteobacteria</taxon>
        <taxon>Hyphomicrobiales</taxon>
        <taxon>Rhizobiaceae</taxon>
        <taxon>Rhizobium/Agrobacterium group</taxon>
        <taxon>Pararhizobium</taxon>
    </lineage>
</organism>
<dbReference type="PANTHER" id="PTHR35011:SF2">
    <property type="entry name" value="2,3-DIKETO-L-GULONATE TRAP TRANSPORTER SMALL PERMEASE PROTEIN YIAM"/>
    <property type="match status" value="1"/>
</dbReference>
<evidence type="ECO:0000256" key="7">
    <source>
        <dbReference type="ARBA" id="ARBA00023136"/>
    </source>
</evidence>
<dbReference type="Pfam" id="PF04290">
    <property type="entry name" value="DctQ"/>
    <property type="match status" value="1"/>
</dbReference>
<evidence type="ECO:0000313" key="12">
    <source>
        <dbReference type="Proteomes" id="UP000320314"/>
    </source>
</evidence>
<proteinExistence type="inferred from homology"/>
<comment type="similarity">
    <text evidence="8 9">Belongs to the TRAP transporter small permease family.</text>
</comment>
<evidence type="ECO:0000256" key="5">
    <source>
        <dbReference type="ARBA" id="ARBA00022692"/>
    </source>
</evidence>
<keyword evidence="4 9" id="KW-0997">Cell inner membrane</keyword>
<dbReference type="InterPro" id="IPR055348">
    <property type="entry name" value="DctQ"/>
</dbReference>
<evidence type="ECO:0000256" key="6">
    <source>
        <dbReference type="ARBA" id="ARBA00022989"/>
    </source>
</evidence>
<dbReference type="PANTHER" id="PTHR35011">
    <property type="entry name" value="2,3-DIKETO-L-GULONATE TRAP TRANSPORTER SMALL PERMEASE PROTEIN YIAM"/>
    <property type="match status" value="1"/>
</dbReference>
<dbReference type="GO" id="GO:0022857">
    <property type="term" value="F:transmembrane transporter activity"/>
    <property type="evidence" value="ECO:0007669"/>
    <property type="project" value="UniProtKB-UniRule"/>
</dbReference>
<dbReference type="AlphaFoldDB" id="A0A506U1U5"/>
<dbReference type="Proteomes" id="UP000320314">
    <property type="component" value="Unassembled WGS sequence"/>
</dbReference>
<protein>
    <recommendedName>
        <fullName evidence="9">TRAP transporter small permease protein</fullName>
    </recommendedName>
</protein>
<evidence type="ECO:0000256" key="2">
    <source>
        <dbReference type="ARBA" id="ARBA00022448"/>
    </source>
</evidence>
<evidence type="ECO:0000259" key="10">
    <source>
        <dbReference type="Pfam" id="PF04290"/>
    </source>
</evidence>
<dbReference type="RefSeq" id="WP_141167245.1">
    <property type="nucleotide sequence ID" value="NZ_VHLH01000021.1"/>
</dbReference>